<dbReference type="GO" id="GO:0000226">
    <property type="term" value="P:microtubule cytoskeleton organization"/>
    <property type="evidence" value="ECO:0007669"/>
    <property type="project" value="TreeGrafter"/>
</dbReference>
<dbReference type="InterPro" id="IPR011989">
    <property type="entry name" value="ARM-like"/>
</dbReference>
<dbReference type="SUPFAM" id="SSF48371">
    <property type="entry name" value="ARM repeat"/>
    <property type="match status" value="1"/>
</dbReference>
<dbReference type="GO" id="GO:0048487">
    <property type="term" value="F:beta-tubulin binding"/>
    <property type="evidence" value="ECO:0007669"/>
    <property type="project" value="InterPro"/>
</dbReference>
<dbReference type="InterPro" id="IPR022577">
    <property type="entry name" value="TBCD_C"/>
</dbReference>
<dbReference type="GO" id="GO:0005096">
    <property type="term" value="F:GTPase activator activity"/>
    <property type="evidence" value="ECO:0007669"/>
    <property type="project" value="InterPro"/>
</dbReference>
<dbReference type="Pfam" id="PF12612">
    <property type="entry name" value="TFCD_C"/>
    <property type="match status" value="1"/>
</dbReference>
<dbReference type="Gene3D" id="1.25.10.10">
    <property type="entry name" value="Leucine-rich Repeat Variant"/>
    <property type="match status" value="1"/>
</dbReference>
<evidence type="ECO:0000259" key="3">
    <source>
        <dbReference type="Pfam" id="PF12612"/>
    </source>
</evidence>
<sequence length="494" mass="56319">MPVKLFEQNLLTGIGADVTKYGVNFLISSLSQITPENSLNVDHCRRWFEILYENLGQNSSSSQDDAAAALRHFCFKTKNFDEAFKDTVLEKFLGKLENPVDEMDCIVGIIGVKNSVSYFVDCKEKTAKIVAQIKGIFDVVKPEYLTWAIARSRCIEAFIEIGLQLLALQESDASLISKIIESILTGFDDYTSNSKGDTGFFVRQATVQAVSKFLSTVEESRVDDQLREKSVCKLLKSVFDRNDILRLNSFDVLKSINFDHSSGFDHLSPEFYDNLTDLLDDPVFGPFILHGMIWMIGSTTESVSKIAVDALLSYLNDIRENEIALQFFVQSLINFCYKVENGTNNALNESISLLKTLDVVFSSNFVENYTKESDLEEILKFLRKQMSKTKNRQKLISGSQVLCSMLQFSAEMPNFTQKCLKLLFETFLVHHFPFVRKKTAENLYEALLNYGQLDNHTEWILTMLTDTDWSNKEKNEELRENVDKLKDVLLLDKS</sequence>
<proteinExistence type="inferred from homology"/>
<dbReference type="AlphaFoldDB" id="A0A915KTH0"/>
<reference evidence="5" key="1">
    <citation type="submission" date="2022-11" db="UniProtKB">
        <authorList>
            <consortium name="WormBaseParasite"/>
        </authorList>
    </citation>
    <scope>IDENTIFICATION</scope>
</reference>
<dbReference type="InterPro" id="IPR033162">
    <property type="entry name" value="TBCD"/>
</dbReference>
<comment type="similarity">
    <text evidence="1">Belongs to the TBCD family.</text>
</comment>
<evidence type="ECO:0000256" key="1">
    <source>
        <dbReference type="ARBA" id="ARBA00006853"/>
    </source>
</evidence>
<evidence type="ECO:0000313" key="5">
    <source>
        <dbReference type="WBParaSite" id="nRc.2.0.1.t40908-RA"/>
    </source>
</evidence>
<feature type="domain" description="Tubulin-folding cofactor D C-terminal" evidence="3">
    <location>
        <begin position="234"/>
        <end position="394"/>
    </location>
</feature>
<dbReference type="Proteomes" id="UP000887565">
    <property type="component" value="Unplaced"/>
</dbReference>
<evidence type="ECO:0000256" key="2">
    <source>
        <dbReference type="ARBA" id="ARBA00015003"/>
    </source>
</evidence>
<protein>
    <recommendedName>
        <fullName evidence="2">Tubulin-specific chaperone D</fullName>
    </recommendedName>
</protein>
<dbReference type="GO" id="GO:0007023">
    <property type="term" value="P:post-chaperonin tubulin folding pathway"/>
    <property type="evidence" value="ECO:0007669"/>
    <property type="project" value="InterPro"/>
</dbReference>
<dbReference type="PANTHER" id="PTHR12658">
    <property type="entry name" value="BETA-TUBULIN COFACTOR D"/>
    <property type="match status" value="1"/>
</dbReference>
<evidence type="ECO:0000313" key="4">
    <source>
        <dbReference type="Proteomes" id="UP000887565"/>
    </source>
</evidence>
<dbReference type="PANTHER" id="PTHR12658:SF0">
    <property type="entry name" value="TUBULIN-SPECIFIC CHAPERONE D"/>
    <property type="match status" value="1"/>
</dbReference>
<accession>A0A915KTH0</accession>
<dbReference type="WBParaSite" id="nRc.2.0.1.t40908-RA">
    <property type="protein sequence ID" value="nRc.2.0.1.t40908-RA"/>
    <property type="gene ID" value="nRc.2.0.1.g40908"/>
</dbReference>
<name>A0A915KTH0_ROMCU</name>
<keyword evidence="4" id="KW-1185">Reference proteome</keyword>
<dbReference type="InterPro" id="IPR016024">
    <property type="entry name" value="ARM-type_fold"/>
</dbReference>
<dbReference type="GO" id="GO:0007021">
    <property type="term" value="P:tubulin complex assembly"/>
    <property type="evidence" value="ECO:0007669"/>
    <property type="project" value="InterPro"/>
</dbReference>
<organism evidence="4 5">
    <name type="scientific">Romanomermis culicivorax</name>
    <name type="common">Nematode worm</name>
    <dbReference type="NCBI Taxonomy" id="13658"/>
    <lineage>
        <taxon>Eukaryota</taxon>
        <taxon>Metazoa</taxon>
        <taxon>Ecdysozoa</taxon>
        <taxon>Nematoda</taxon>
        <taxon>Enoplea</taxon>
        <taxon>Dorylaimia</taxon>
        <taxon>Mermithida</taxon>
        <taxon>Mermithoidea</taxon>
        <taxon>Mermithidae</taxon>
        <taxon>Romanomermis</taxon>
    </lineage>
</organism>